<dbReference type="Proteomes" id="UP000095662">
    <property type="component" value="Unassembled WGS sequence"/>
</dbReference>
<dbReference type="Pfam" id="PF17989">
    <property type="entry name" value="ALP_N"/>
    <property type="match status" value="1"/>
</dbReference>
<reference evidence="2 3" key="1">
    <citation type="submission" date="2015-09" db="EMBL/GenBank/DDBJ databases">
        <authorList>
            <consortium name="Pathogen Informatics"/>
        </authorList>
    </citation>
    <scope>NUCLEOTIDE SEQUENCE [LARGE SCALE GENOMIC DNA]</scope>
    <source>
        <strain evidence="2 3">2789STDY5834928</strain>
    </source>
</reference>
<protein>
    <recommendedName>
        <fullName evidence="1">Actin-like protein N-terminal domain-containing protein</fullName>
    </recommendedName>
</protein>
<dbReference type="InterPro" id="IPR040607">
    <property type="entry name" value="ALP_N"/>
</dbReference>
<accession>A0A174Z4V4</accession>
<dbReference type="Gene3D" id="3.30.420.40">
    <property type="match status" value="2"/>
</dbReference>
<evidence type="ECO:0000313" key="3">
    <source>
        <dbReference type="Proteomes" id="UP000095662"/>
    </source>
</evidence>
<dbReference type="CDD" id="cd10227">
    <property type="entry name" value="ASKHA_NBD_ParM-like"/>
    <property type="match status" value="1"/>
</dbReference>
<dbReference type="OrthoDB" id="9769994at2"/>
<sequence>MRKFNEMYVIGIDHGYGNMKTANCCFPTGVMKSDTEPTFVSDLLQWNGKYYSIGVGHKEFTADKFTDEDYYVLTLAAIARELRRERLTEASVFIAAGLPLTWVREQKAEFKKYLLQHSDVKFSFLNTDYRIKIVGAEIYPQGFAAVAENLGDFKGVNMLCDIGNGTMNLLRIVNKKPDAQRMFTEKHGTHQCALLIREQMMKHYHTIIDDAIIIEILKKGTADIDGQYLETVIKTAKEYTAGIFHRLREHEYDPKLMKLYVVGGGGCLIRNFADYDASRVIINEDICATAKGYEYMALVSLNRNGGVV</sequence>
<evidence type="ECO:0000259" key="1">
    <source>
        <dbReference type="Pfam" id="PF17989"/>
    </source>
</evidence>
<feature type="domain" description="Actin-like protein N-terminal" evidence="1">
    <location>
        <begin position="11"/>
        <end position="143"/>
    </location>
</feature>
<evidence type="ECO:0000313" key="2">
    <source>
        <dbReference type="EMBL" id="CUQ82473.1"/>
    </source>
</evidence>
<dbReference type="AlphaFoldDB" id="A0A174Z4V4"/>
<organism evidence="2 3">
    <name type="scientific">[Eubacterium] siraeum</name>
    <dbReference type="NCBI Taxonomy" id="39492"/>
    <lineage>
        <taxon>Bacteria</taxon>
        <taxon>Bacillati</taxon>
        <taxon>Bacillota</taxon>
        <taxon>Clostridia</taxon>
        <taxon>Eubacteriales</taxon>
        <taxon>Oscillospiraceae</taxon>
        <taxon>Oscillospiraceae incertae sedis</taxon>
    </lineage>
</organism>
<dbReference type="STRING" id="39492.ERS852540_00487"/>
<gene>
    <name evidence="2" type="ORF">ERS852540_00487</name>
</gene>
<dbReference type="EMBL" id="CZBY01000003">
    <property type="protein sequence ID" value="CUQ82473.1"/>
    <property type="molecule type" value="Genomic_DNA"/>
</dbReference>
<dbReference type="InterPro" id="IPR043129">
    <property type="entry name" value="ATPase_NBD"/>
</dbReference>
<proteinExistence type="predicted"/>
<name>A0A174Z4V4_9FIRM</name>
<dbReference type="SUPFAM" id="SSF53067">
    <property type="entry name" value="Actin-like ATPase domain"/>
    <property type="match status" value="2"/>
</dbReference>